<feature type="chain" id="PRO_5019851289" description="Heavy metal binding domain-containing protein" evidence="1">
    <location>
        <begin position="33"/>
        <end position="133"/>
    </location>
</feature>
<evidence type="ECO:0000313" key="3">
    <source>
        <dbReference type="EMBL" id="RKR13445.1"/>
    </source>
</evidence>
<dbReference type="Proteomes" id="UP000269412">
    <property type="component" value="Unassembled WGS sequence"/>
</dbReference>
<sequence>MHCIQPLFLTSMARLFSLILLCTLVFSCKEKAKQDTATVLYQCPMDCENGKIYTEENNCPVCKMDLKTLSHSEDCKCASHEGECKCKDGKCTCSTCPEHSKSSKKETTCICKDKKECKCEKGKCTCNKCPEHS</sequence>
<dbReference type="Pfam" id="PF19335">
    <property type="entry name" value="HMBD"/>
    <property type="match status" value="1"/>
</dbReference>
<protein>
    <recommendedName>
        <fullName evidence="2">Heavy metal binding domain-containing protein</fullName>
    </recommendedName>
</protein>
<evidence type="ECO:0000256" key="1">
    <source>
        <dbReference type="SAM" id="SignalP"/>
    </source>
</evidence>
<name>A0A495E959_9FLAO</name>
<accession>A0A495E959</accession>
<comment type="caution">
    <text evidence="3">The sequence shown here is derived from an EMBL/GenBank/DDBJ whole genome shotgun (WGS) entry which is preliminary data.</text>
</comment>
<keyword evidence="1" id="KW-0732">Signal</keyword>
<gene>
    <name evidence="3" type="ORF">CLV91_2164</name>
</gene>
<dbReference type="GO" id="GO:0046872">
    <property type="term" value="F:metal ion binding"/>
    <property type="evidence" value="ECO:0007669"/>
    <property type="project" value="InterPro"/>
</dbReference>
<evidence type="ECO:0000259" key="2">
    <source>
        <dbReference type="Pfam" id="PF19335"/>
    </source>
</evidence>
<evidence type="ECO:0000313" key="4">
    <source>
        <dbReference type="Proteomes" id="UP000269412"/>
    </source>
</evidence>
<feature type="domain" description="Heavy metal binding" evidence="2">
    <location>
        <begin position="41"/>
        <end position="67"/>
    </location>
</feature>
<dbReference type="InterPro" id="IPR045800">
    <property type="entry name" value="HMBD"/>
</dbReference>
<dbReference type="AlphaFoldDB" id="A0A495E959"/>
<organism evidence="3 4">
    <name type="scientific">Maribacter vaceletii</name>
    <dbReference type="NCBI Taxonomy" id="1206816"/>
    <lineage>
        <taxon>Bacteria</taxon>
        <taxon>Pseudomonadati</taxon>
        <taxon>Bacteroidota</taxon>
        <taxon>Flavobacteriia</taxon>
        <taxon>Flavobacteriales</taxon>
        <taxon>Flavobacteriaceae</taxon>
        <taxon>Maribacter</taxon>
    </lineage>
</organism>
<proteinExistence type="predicted"/>
<feature type="signal peptide" evidence="1">
    <location>
        <begin position="1"/>
        <end position="32"/>
    </location>
</feature>
<reference evidence="3 4" key="1">
    <citation type="submission" date="2018-10" db="EMBL/GenBank/DDBJ databases">
        <title>Genomic Encyclopedia of Archaeal and Bacterial Type Strains, Phase II (KMG-II): from individual species to whole genera.</title>
        <authorList>
            <person name="Goeker M."/>
        </authorList>
    </citation>
    <scope>NUCLEOTIDE SEQUENCE [LARGE SCALE GENOMIC DNA]</scope>
    <source>
        <strain evidence="3 4">DSM 25230</strain>
    </source>
</reference>
<dbReference type="EMBL" id="RBIQ01000008">
    <property type="protein sequence ID" value="RKR13445.1"/>
    <property type="molecule type" value="Genomic_DNA"/>
</dbReference>
<keyword evidence="4" id="KW-1185">Reference proteome</keyword>